<dbReference type="GO" id="GO:0016740">
    <property type="term" value="F:transferase activity"/>
    <property type="evidence" value="ECO:0007669"/>
    <property type="project" value="UniProtKB-KW"/>
</dbReference>
<dbReference type="InterPro" id="IPR011004">
    <property type="entry name" value="Trimer_LpxA-like_sf"/>
</dbReference>
<dbReference type="EMBL" id="KF900386">
    <property type="protein sequence ID" value="AIE93135.1"/>
    <property type="molecule type" value="Genomic_DNA"/>
</dbReference>
<proteinExistence type="predicted"/>
<protein>
    <submittedName>
        <fullName evidence="1">Putative Acetyltransferase (Isoleucine patch superfamily)</fullName>
    </submittedName>
</protein>
<sequence>MSEFVTIGKGTIIHAGAIIPPNSEIGNFVFINLRSQIGHDCKIKDFVSIMAGVNITGETIIEKRCLHSLWSYS</sequence>
<dbReference type="AlphaFoldDB" id="A0A075FNF6"/>
<keyword evidence="1" id="KW-0808">Transferase</keyword>
<evidence type="ECO:0000313" key="1">
    <source>
        <dbReference type="EMBL" id="AIE93135.1"/>
    </source>
</evidence>
<organism evidence="1">
    <name type="scientific">uncultured marine thaumarchaeote AD1000_31_G03</name>
    <dbReference type="NCBI Taxonomy" id="1455907"/>
    <lineage>
        <taxon>Archaea</taxon>
        <taxon>Nitrososphaerota</taxon>
        <taxon>environmental samples</taxon>
    </lineage>
</organism>
<accession>A0A075FNF6</accession>
<reference evidence="1" key="1">
    <citation type="journal article" date="2014" name="Genome Biol. Evol.">
        <title>Pangenome evidence for extensive interdomain horizontal transfer affecting lineage core and shell genes in uncultured planktonic thaumarchaeota and euryarchaeota.</title>
        <authorList>
            <person name="Deschamps P."/>
            <person name="Zivanovic Y."/>
            <person name="Moreira D."/>
            <person name="Rodriguez-Valera F."/>
            <person name="Lopez-Garcia P."/>
        </authorList>
    </citation>
    <scope>NUCLEOTIDE SEQUENCE</scope>
</reference>
<dbReference type="SUPFAM" id="SSF51161">
    <property type="entry name" value="Trimeric LpxA-like enzymes"/>
    <property type="match status" value="1"/>
</dbReference>
<dbReference type="PANTHER" id="PTHR43300:SF7">
    <property type="entry name" value="UDP-N-ACETYLBACILLOSAMINE N-ACETYLTRANSFERASE"/>
    <property type="match status" value="1"/>
</dbReference>
<dbReference type="PANTHER" id="PTHR43300">
    <property type="entry name" value="ACETYLTRANSFERASE"/>
    <property type="match status" value="1"/>
</dbReference>
<dbReference type="Gene3D" id="2.160.10.10">
    <property type="entry name" value="Hexapeptide repeat proteins"/>
    <property type="match status" value="1"/>
</dbReference>
<dbReference type="InterPro" id="IPR050179">
    <property type="entry name" value="Trans_hexapeptide_repeat"/>
</dbReference>
<name>A0A075FNF6_9ARCH</name>